<feature type="signal peptide" evidence="1">
    <location>
        <begin position="1"/>
        <end position="19"/>
    </location>
</feature>
<dbReference type="EMBL" id="JAJSON010000020">
    <property type="protein sequence ID" value="MCG9971859.1"/>
    <property type="molecule type" value="Genomic_DNA"/>
</dbReference>
<organism evidence="2 3">
    <name type="scientific">Christiangramia crocea</name>
    <dbReference type="NCBI Taxonomy" id="2904124"/>
    <lineage>
        <taxon>Bacteria</taxon>
        <taxon>Pseudomonadati</taxon>
        <taxon>Bacteroidota</taxon>
        <taxon>Flavobacteriia</taxon>
        <taxon>Flavobacteriales</taxon>
        <taxon>Flavobacteriaceae</taxon>
        <taxon>Christiangramia</taxon>
    </lineage>
</organism>
<keyword evidence="1" id="KW-0732">Signal</keyword>
<dbReference type="SUPFAM" id="SSF56935">
    <property type="entry name" value="Porins"/>
    <property type="match status" value="1"/>
</dbReference>
<dbReference type="Gene3D" id="2.40.160.60">
    <property type="entry name" value="Outer membrane protein transport protein (OMPP1/FadL/TodX)"/>
    <property type="match status" value="1"/>
</dbReference>
<keyword evidence="3" id="KW-1185">Reference proteome</keyword>
<protein>
    <submittedName>
        <fullName evidence="2">Outer membrane protein transport protein</fullName>
    </submittedName>
</protein>
<dbReference type="RefSeq" id="WP_240098504.1">
    <property type="nucleotide sequence ID" value="NZ_JAJSON010000020.1"/>
</dbReference>
<gene>
    <name evidence="2" type="ORF">LU635_09445</name>
</gene>
<evidence type="ECO:0000313" key="2">
    <source>
        <dbReference type="EMBL" id="MCG9971859.1"/>
    </source>
</evidence>
<evidence type="ECO:0000256" key="1">
    <source>
        <dbReference type="SAM" id="SignalP"/>
    </source>
</evidence>
<proteinExistence type="predicted"/>
<dbReference type="AlphaFoldDB" id="A0A9X1UX05"/>
<reference evidence="2" key="1">
    <citation type="submission" date="2021-12" db="EMBL/GenBank/DDBJ databases">
        <title>Description of Gramella crocea sp. nov., a new bacterium isolated from activated sludge.</title>
        <authorList>
            <person name="Zhang X."/>
        </authorList>
    </citation>
    <scope>NUCLEOTIDE SEQUENCE</scope>
    <source>
        <strain evidence="2">YB25</strain>
    </source>
</reference>
<name>A0A9X1UX05_9FLAO</name>
<accession>A0A9X1UX05</accession>
<sequence length="418" mass="45882">MIKRFIVIVALFLAFTAEAQENVSSPYSYYGIGLTNFKGTVANRSMGGISIFNDSIHANLQNPASYGRLKLTNYLVGGSHERVSLESSEASDNAKITSIDYLGLGIPIGDGFGIGVGLIPYTSVGYRILDIEDESASRLNGRGGMNKVFLSAGYAFNDNFSIGVDANYNFGNFQNRRTVVRDGIELGTRDVNRSDIKGFNFSFGANYQKLLSEGLKLHVSGTYSPAIDLNSDNFREVSTIAFVSSSGLVVDTREVDVEDTDFTLPSRLTFGAGIGREHKWFLGAEYSNVGSSSYEDSFMFRNDGGEFEDASQFAIGGFFIPQYNSFTSYFKRVVYRAGFRYDATGLVINNESIKEFGMSFGLGLPIGATNRDLFSNANLGIELGQRGTTDSGLIQENFLRLSVGLSLNDKWFTKRKFD</sequence>
<evidence type="ECO:0000313" key="3">
    <source>
        <dbReference type="Proteomes" id="UP001139344"/>
    </source>
</evidence>
<dbReference type="Proteomes" id="UP001139344">
    <property type="component" value="Unassembled WGS sequence"/>
</dbReference>
<comment type="caution">
    <text evidence="2">The sequence shown here is derived from an EMBL/GenBank/DDBJ whole genome shotgun (WGS) entry which is preliminary data.</text>
</comment>
<feature type="chain" id="PRO_5040967720" evidence="1">
    <location>
        <begin position="20"/>
        <end position="418"/>
    </location>
</feature>